<comment type="caution">
    <text evidence="3">The sequence shown here is derived from an EMBL/GenBank/DDBJ whole genome shotgun (WGS) entry which is preliminary data.</text>
</comment>
<evidence type="ECO:0000259" key="2">
    <source>
        <dbReference type="Pfam" id="PF17667"/>
    </source>
</evidence>
<reference evidence="3" key="1">
    <citation type="submission" date="2022-07" db="EMBL/GenBank/DDBJ databases">
        <title>Phylogenomic reconstructions and comparative analyses of Kickxellomycotina fungi.</title>
        <authorList>
            <person name="Reynolds N.K."/>
            <person name="Stajich J.E."/>
            <person name="Barry K."/>
            <person name="Grigoriev I.V."/>
            <person name="Crous P."/>
            <person name="Smith M.E."/>
        </authorList>
    </citation>
    <scope>NUCLEOTIDE SEQUENCE</scope>
    <source>
        <strain evidence="3">BCRC 34297</strain>
    </source>
</reference>
<name>A0A9W8L9J6_9FUNG</name>
<dbReference type="OrthoDB" id="5584477at2759"/>
<organism evidence="3 4">
    <name type="scientific">Coemansia pectinata</name>
    <dbReference type="NCBI Taxonomy" id="1052879"/>
    <lineage>
        <taxon>Eukaryota</taxon>
        <taxon>Fungi</taxon>
        <taxon>Fungi incertae sedis</taxon>
        <taxon>Zoopagomycota</taxon>
        <taxon>Kickxellomycotina</taxon>
        <taxon>Kickxellomycetes</taxon>
        <taxon>Kickxellales</taxon>
        <taxon>Kickxellaceae</taxon>
        <taxon>Coemansia</taxon>
    </lineage>
</organism>
<evidence type="ECO:0000313" key="3">
    <source>
        <dbReference type="EMBL" id="KAJ2750263.1"/>
    </source>
</evidence>
<keyword evidence="4" id="KW-1185">Reference proteome</keyword>
<feature type="region of interest" description="Disordered" evidence="1">
    <location>
        <begin position="1"/>
        <end position="32"/>
    </location>
</feature>
<evidence type="ECO:0000313" key="4">
    <source>
        <dbReference type="Proteomes" id="UP001140011"/>
    </source>
</evidence>
<evidence type="ECO:0000256" key="1">
    <source>
        <dbReference type="SAM" id="MobiDB-lite"/>
    </source>
</evidence>
<dbReference type="AlphaFoldDB" id="A0A9W8L9J6"/>
<proteinExistence type="predicted"/>
<protein>
    <recommendedName>
        <fullName evidence="2">Fungal-type protein kinase domain-containing protein</fullName>
    </recommendedName>
</protein>
<accession>A0A9W8L9J6</accession>
<dbReference type="EMBL" id="JANBUH010000596">
    <property type="protein sequence ID" value="KAJ2750263.1"/>
    <property type="molecule type" value="Genomic_DNA"/>
</dbReference>
<dbReference type="InterPro" id="IPR040976">
    <property type="entry name" value="Pkinase_fungal"/>
</dbReference>
<sequence>MTKHKASTSGGSGTQEDTEHGSCTPRVLRSGTSRVTQNTLTTAQQISTESHNEASSHYDLRLDKDQDFILNLARPLDPERQNIAEKIIETAAQFMESYFDTVPSSLRQSVEGMDVSDESHPDSPMLQLNTSTDPGAFIEYVALIIQEKLNSLTGPSSSNGLGCRLVLPSTKIDYNPPDANDSMRIDMGLTRANINDPIDADRGQVSYYELLAVLEAKLKGDGNGFSDASLQLDIYTRQLYQQQHNLRVAWGVTVSGTHVRVGHFGPDRAKSSYLMDVSKPEGRHSFIEILVNWSLCEEFQLGRDPTMKYLDDLKCWQIACPGEAGCMGEGAVVQDYYFTTVSCQADRVFGRHTRYFFTTDARPTGVISATNPLIPTVVIKDTWAFSKRNAADDARDEVRSLIKIKE</sequence>
<feature type="non-terminal residue" evidence="3">
    <location>
        <position position="406"/>
    </location>
</feature>
<gene>
    <name evidence="3" type="ORF">GGI19_005209</name>
</gene>
<feature type="domain" description="Fungal-type protein kinase" evidence="2">
    <location>
        <begin position="199"/>
        <end position="389"/>
    </location>
</feature>
<dbReference type="Pfam" id="PF17667">
    <property type="entry name" value="Pkinase_fungal"/>
    <property type="match status" value="1"/>
</dbReference>
<dbReference type="Proteomes" id="UP001140011">
    <property type="component" value="Unassembled WGS sequence"/>
</dbReference>